<sequence length="69" mass="7063">MTKQEAKFSGVAASIVGLLPTRYRSKVGLAAALVGVVVSAVALESADHPEVAIVIQALTALGFVEKPSE</sequence>
<protein>
    <submittedName>
        <fullName evidence="1">Uncharacterized protein</fullName>
    </submittedName>
</protein>
<dbReference type="InterPro" id="IPR055862">
    <property type="entry name" value="DUF7439"/>
</dbReference>
<organism evidence="1 2">
    <name type="scientific">Streptodolium elevatio</name>
    <dbReference type="NCBI Taxonomy" id="3157996"/>
    <lineage>
        <taxon>Bacteria</taxon>
        <taxon>Bacillati</taxon>
        <taxon>Actinomycetota</taxon>
        <taxon>Actinomycetes</taxon>
        <taxon>Kitasatosporales</taxon>
        <taxon>Streptomycetaceae</taxon>
        <taxon>Streptodolium</taxon>
    </lineage>
</organism>
<dbReference type="Pfam" id="PF24220">
    <property type="entry name" value="DUF7439"/>
    <property type="match status" value="1"/>
</dbReference>
<proteinExistence type="predicted"/>
<gene>
    <name evidence="1" type="ORF">AB0C36_06920</name>
</gene>
<name>A0ABV3DBU4_9ACTN</name>
<accession>A0ABV3DBU4</accession>
<evidence type="ECO:0000313" key="1">
    <source>
        <dbReference type="EMBL" id="MEU8133226.1"/>
    </source>
</evidence>
<dbReference type="EMBL" id="JBEZFP010000012">
    <property type="protein sequence ID" value="MEU8133226.1"/>
    <property type="molecule type" value="Genomic_DNA"/>
</dbReference>
<reference evidence="1 2" key="1">
    <citation type="submission" date="2024-06" db="EMBL/GenBank/DDBJ databases">
        <title>The Natural Products Discovery Center: Release of the First 8490 Sequenced Strains for Exploring Actinobacteria Biosynthetic Diversity.</title>
        <authorList>
            <person name="Kalkreuter E."/>
            <person name="Kautsar S.A."/>
            <person name="Yang D."/>
            <person name="Bader C.D."/>
            <person name="Teijaro C.N."/>
            <person name="Fluegel L."/>
            <person name="Davis C.M."/>
            <person name="Simpson J.R."/>
            <person name="Lauterbach L."/>
            <person name="Steele A.D."/>
            <person name="Gui C."/>
            <person name="Meng S."/>
            <person name="Li G."/>
            <person name="Viehrig K."/>
            <person name="Ye F."/>
            <person name="Su P."/>
            <person name="Kiefer A.F."/>
            <person name="Nichols A."/>
            <person name="Cepeda A.J."/>
            <person name="Yan W."/>
            <person name="Fan B."/>
            <person name="Jiang Y."/>
            <person name="Adhikari A."/>
            <person name="Zheng C.-J."/>
            <person name="Schuster L."/>
            <person name="Cowan T.M."/>
            <person name="Smanski M.J."/>
            <person name="Chevrette M.G."/>
            <person name="De Carvalho L.P.S."/>
            <person name="Shen B."/>
        </authorList>
    </citation>
    <scope>NUCLEOTIDE SEQUENCE [LARGE SCALE GENOMIC DNA]</scope>
    <source>
        <strain evidence="1 2">NPDC048946</strain>
    </source>
</reference>
<comment type="caution">
    <text evidence="1">The sequence shown here is derived from an EMBL/GenBank/DDBJ whole genome shotgun (WGS) entry which is preliminary data.</text>
</comment>
<evidence type="ECO:0000313" key="2">
    <source>
        <dbReference type="Proteomes" id="UP001551482"/>
    </source>
</evidence>
<dbReference type="RefSeq" id="WP_358350348.1">
    <property type="nucleotide sequence ID" value="NZ_JBEZFP010000012.1"/>
</dbReference>
<dbReference type="Proteomes" id="UP001551482">
    <property type="component" value="Unassembled WGS sequence"/>
</dbReference>
<keyword evidence="2" id="KW-1185">Reference proteome</keyword>